<dbReference type="Proteomes" id="UP000473531">
    <property type="component" value="Unassembled WGS sequence"/>
</dbReference>
<dbReference type="EMBL" id="WTYU01000002">
    <property type="protein sequence ID" value="MXP15633.1"/>
    <property type="molecule type" value="Genomic_DNA"/>
</dbReference>
<gene>
    <name evidence="1" type="ORF">GRI44_12830</name>
</gene>
<name>A0A6L7GHU2_9SPHN</name>
<keyword evidence="2" id="KW-1185">Reference proteome</keyword>
<proteinExistence type="predicted"/>
<sequence length="80" mass="8784">MQLSGANCRSEQARCLKESINDPLANRCKIAVIVAEAWGKEALLAHQREAKLLAILSDADIAIARQFAEEAQNQENTGYN</sequence>
<dbReference type="RefSeq" id="WP_160602126.1">
    <property type="nucleotide sequence ID" value="NZ_WTYU01000002.1"/>
</dbReference>
<protein>
    <submittedName>
        <fullName evidence="1">Uncharacterized protein</fullName>
    </submittedName>
</protein>
<evidence type="ECO:0000313" key="2">
    <source>
        <dbReference type="Proteomes" id="UP000473531"/>
    </source>
</evidence>
<accession>A0A6L7GHU2</accession>
<dbReference type="OrthoDB" id="7478426at2"/>
<dbReference type="AlphaFoldDB" id="A0A6L7GHU2"/>
<reference evidence="1 2" key="1">
    <citation type="submission" date="2019-12" db="EMBL/GenBank/DDBJ databases">
        <title>Genomic-based taxomic classification of the family Erythrobacteraceae.</title>
        <authorList>
            <person name="Xu L."/>
        </authorList>
    </citation>
    <scope>NUCLEOTIDE SEQUENCE [LARGE SCALE GENOMIC DNA]</scope>
    <source>
        <strain evidence="1 2">KCTC 52259</strain>
    </source>
</reference>
<evidence type="ECO:0000313" key="1">
    <source>
        <dbReference type="EMBL" id="MXP15633.1"/>
    </source>
</evidence>
<comment type="caution">
    <text evidence="1">The sequence shown here is derived from an EMBL/GenBank/DDBJ whole genome shotgun (WGS) entry which is preliminary data.</text>
</comment>
<organism evidence="1 2">
    <name type="scientific">Allopontixanthobacter confluentis</name>
    <dbReference type="NCBI Taxonomy" id="1849021"/>
    <lineage>
        <taxon>Bacteria</taxon>
        <taxon>Pseudomonadati</taxon>
        <taxon>Pseudomonadota</taxon>
        <taxon>Alphaproteobacteria</taxon>
        <taxon>Sphingomonadales</taxon>
        <taxon>Erythrobacteraceae</taxon>
        <taxon>Allopontixanthobacter</taxon>
    </lineage>
</organism>